<feature type="domain" description="Integrase catalytic" evidence="10">
    <location>
        <begin position="772"/>
        <end position="944"/>
    </location>
</feature>
<comment type="similarity">
    <text evidence="1">Belongs to the RBR family. Ariadne subfamily.</text>
</comment>
<dbReference type="Pfam" id="PF14244">
    <property type="entry name" value="Retrotran_gag_3"/>
    <property type="match status" value="1"/>
</dbReference>
<dbReference type="InterPro" id="IPR029472">
    <property type="entry name" value="Copia-like_N"/>
</dbReference>
<dbReference type="Gene3D" id="3.30.40.10">
    <property type="entry name" value="Zinc/RING finger domain, C3HC4 (zinc finger)"/>
    <property type="match status" value="1"/>
</dbReference>
<dbReference type="Pfam" id="PF07727">
    <property type="entry name" value="RVT_2"/>
    <property type="match status" value="1"/>
</dbReference>
<dbReference type="SMART" id="SM00647">
    <property type="entry name" value="IBR"/>
    <property type="match status" value="2"/>
</dbReference>
<dbReference type="OrthoDB" id="414104at2759"/>
<dbReference type="GO" id="GO:0015074">
    <property type="term" value="P:DNA integration"/>
    <property type="evidence" value="ECO:0007669"/>
    <property type="project" value="InterPro"/>
</dbReference>
<evidence type="ECO:0000256" key="2">
    <source>
        <dbReference type="ARBA" id="ARBA00022679"/>
    </source>
</evidence>
<evidence type="ECO:0000256" key="1">
    <source>
        <dbReference type="ARBA" id="ARBA00005884"/>
    </source>
</evidence>
<dbReference type="Pfam" id="PF25597">
    <property type="entry name" value="SH3_retrovirus"/>
    <property type="match status" value="1"/>
</dbReference>
<dbReference type="UniPathway" id="UPA00143"/>
<feature type="compositionally biased region" description="Polar residues" evidence="9">
    <location>
        <begin position="188"/>
        <end position="209"/>
    </location>
</feature>
<dbReference type="CDD" id="cd20346">
    <property type="entry name" value="BRcat_RBR_ANKIB1"/>
    <property type="match status" value="1"/>
</dbReference>
<dbReference type="InterPro" id="IPR005162">
    <property type="entry name" value="Retrotrans_gag_dom"/>
</dbReference>
<keyword evidence="4" id="KW-0677">Repeat</keyword>
<dbReference type="GO" id="GO:0004190">
    <property type="term" value="F:aspartic-type endopeptidase activity"/>
    <property type="evidence" value="ECO:0007669"/>
    <property type="project" value="UniProtKB-KW"/>
</dbReference>
<dbReference type="InterPro" id="IPR054722">
    <property type="entry name" value="PolX-like_BBD"/>
</dbReference>
<dbReference type="InterPro" id="IPR044066">
    <property type="entry name" value="TRIAD_supradom"/>
</dbReference>
<dbReference type="InterPro" id="IPR001584">
    <property type="entry name" value="Integrase_cat-core"/>
</dbReference>
<evidence type="ECO:0000256" key="9">
    <source>
        <dbReference type="SAM" id="MobiDB-lite"/>
    </source>
</evidence>
<evidence type="ECO:0000256" key="3">
    <source>
        <dbReference type="ARBA" id="ARBA00022723"/>
    </source>
</evidence>
<dbReference type="InterPro" id="IPR002867">
    <property type="entry name" value="IBR_dom"/>
</dbReference>
<gene>
    <name evidence="12" type="ORF">C24_LOCUS9445</name>
</gene>
<dbReference type="Pfam" id="PF22936">
    <property type="entry name" value="Pol_BBD"/>
    <property type="match status" value="1"/>
</dbReference>
<feature type="compositionally biased region" description="Acidic residues" evidence="9">
    <location>
        <begin position="10"/>
        <end position="19"/>
    </location>
</feature>
<keyword evidence="2" id="KW-0808">Transferase</keyword>
<reference evidence="12 13" key="1">
    <citation type="submission" date="2019-12" db="EMBL/GenBank/DDBJ databases">
        <authorList>
            <person name="Jiao W.-B."/>
            <person name="Schneeberger K."/>
        </authorList>
    </citation>
    <scope>NUCLEOTIDE SEQUENCE [LARGE SCALE GENOMIC DNA]</scope>
    <source>
        <strain evidence="13">cv. C24</strain>
    </source>
</reference>
<dbReference type="Pfam" id="PF00665">
    <property type="entry name" value="rve"/>
    <property type="match status" value="1"/>
</dbReference>
<keyword evidence="5" id="KW-0064">Aspartyl protease</keyword>
<keyword evidence="3" id="KW-0479">Metal-binding</keyword>
<name>A0A5S9X2Z9_ARATH</name>
<dbReference type="GO" id="GO:0016567">
    <property type="term" value="P:protein ubiquitination"/>
    <property type="evidence" value="ECO:0007669"/>
    <property type="project" value="UniProtKB-UniPathway"/>
</dbReference>
<sequence length="1890" mass="212537">MSSSDRDIIDIESGEEDLYSDGGNDIIDIESGEEDLYSDGGNVSDDYNPVDDTISRSEKSYVVVKEEDILKLQRDDIEQVSTVLSVSQVESIVLLLHYHWCVSKLEDEWFTDEERIRKTVGILKEPVVDVNGTEVDIQCGICFESYTRKEIARFSSFLHDPMVPGIRVTRKSARSKVSTGSVARKSSKSTGVLDSASDSPPMARSQTAGASRGVFSSGFDDPTQSPFFLHSADHPGLSIISHRLDETTYGDWSVAMRISLDAKNKLGFVDGSLPRPLESDPNFRLWSRCNSMVKSWLLNSVSPQIYRSILRLNDATDIWRDLFDRFNLTNLPRTYNLTQEIQDLRQGTMSLSEYYTFLKTLWDQLDSTEALDDPCTCGKAVRLYQKAEKAKIMKFLAGLNESYAIVRRQIIAKKALPSLAEVYHILDQDNSQKGFSNVVAPPAAFQVSEVSHSPITSPEIMYVQSGPNKGRPMCSFCNRVGHIAERCYKKHGFPPGFTPKGKSSDKPPKPQAVAAQVTLSPDKMTGQLETLAGNFSPDQIQNLIALFSSQLQPQIVSPQTASSQHEASSSQSVAPSGILFSPSTYCFIGILAVSHNSLSSDTWVIDSGATHHVSHDRKLFQTLDTSIVSFVNLPTGPNVRISGVGTVLINKDIILQNVLFIPEFRLNLISISSLTTDLGTRVIFDPSCCQIQDLTKGLTLGEGKRIGNLYVLDTQSPAISVNAVVDVSVWHKRLGHPSFSRLDSLSEVLGTTRHKNKKSAYCHVCHLAKQKKLSFPSANNICNSTFELLHIDVWGPFSVETVEGYKYFLTIVDDHSRATWIYLLKSKSDVLTVFPAFIDLVENQYDTRVKSVRSDNAKELAFTEFYKAKGIVSFHSCPETPEQNSVVERKHQHILNVARALMFQSNMSLPYWGDCVLTAVFLINRTPSALLSNKTPFEVLTGKLPDYSQLKTFGCLCYSSTSSKQRHKFLPRSRACVFLGYPFGFKGYKLLDLESNVVHISRNVEFHEELFPLASSQQSATTAADVFTPMDPLSSGNSITSHLPSPQISPSTQISKRRITKFPAHLQDYHCYFVNKDDSHPISSSLSYSQISPSHMLYINNISKIPIPQSYHEAKDSKEWCGAIDQEIGAMERTDTWEITSLPPGKKAVGCKWVFTVKFHADGSLERFKARIVAKGYTQKEGLDYTETFSPVAKMVTVKLLLKVSASKKWYLNQLDISNAFLNGDLEETIYMKLPDGYADIKGTSLPPNAVCRLKKSIYGLKQASRQWFLKFSNSLLALGFEKQHGDHTLFVRCIGSEFIVLLVYVDDIVIASTTEQAAQSLTEALKASFKLRELGPLKYFLGLEVARTSEGISLSQRKYALELLTSADMLDCKPSSIPMTPNIRLSKNDGLLLEDKEMYRRLVGKLMYLTITRPDITFAVNKLCQFSSAPRTAHLAAVYKVLQYIKGTLGQGLFYSAEDDLTLKGYTDADWGTCPDSRRSTTGFTMFVGSSLISWRSKKQPTVSRSSAEAEYRALALASCEMAWLSTLLLALRVHSGVPILYSDSTAAVYIATNPVFHERTKHIEIDCHTVREKLDNGQLKLLHVKTKDQTCWTGYITTKIEDGPGCLRVKCPEPSCYAVVGQDMIDEVTEKKDKDKYYRYFLRSYVEDGKKMKWCPSPGCEYAVEFGVNGSSSYDVSCLCSYKFCWNCCEDAHSPVDCETVSKWLLKNKDESENMNWILAKTKPCPKCKHPIEKNTGCNHMSCSAPCRHYFCWACLQPLSDHKACNAFKADNEDETKRKRAKDAIDRYTHFYERWAFNQSSRLKAMSDLEKWQSVELKQLSDIQSTPETQLSFTVDAWLQIIECRRVLKWTYAYGYYILSQERNKRVFARSLRQKMVWRDFIIVQRRS</sequence>
<dbReference type="ExpressionAtlas" id="A0A5S9X2Z9">
    <property type="expression patterns" value="baseline and differential"/>
</dbReference>
<dbReference type="PROSITE" id="PS00518">
    <property type="entry name" value="ZF_RING_1"/>
    <property type="match status" value="1"/>
</dbReference>
<keyword evidence="5" id="KW-0645">Protease</keyword>
<dbReference type="GO" id="GO:0003676">
    <property type="term" value="F:nucleic acid binding"/>
    <property type="evidence" value="ECO:0007669"/>
    <property type="project" value="InterPro"/>
</dbReference>
<evidence type="ECO:0000259" key="11">
    <source>
        <dbReference type="PROSITE" id="PS51873"/>
    </source>
</evidence>
<keyword evidence="6" id="KW-0863">Zinc-finger</keyword>
<dbReference type="Proteomes" id="UP000434276">
    <property type="component" value="Unassembled WGS sequence"/>
</dbReference>
<keyword evidence="8" id="KW-0862">Zinc</keyword>
<keyword evidence="7" id="KW-0833">Ubl conjugation pathway</keyword>
<dbReference type="Pfam" id="PF03732">
    <property type="entry name" value="Retrotrans_gag"/>
    <property type="match status" value="1"/>
</dbReference>
<feature type="region of interest" description="Disordered" evidence="9">
    <location>
        <begin position="1"/>
        <end position="25"/>
    </location>
</feature>
<dbReference type="InterPro" id="IPR017907">
    <property type="entry name" value="Znf_RING_CS"/>
</dbReference>
<organism evidence="12 13">
    <name type="scientific">Arabidopsis thaliana</name>
    <name type="common">Mouse-ear cress</name>
    <dbReference type="NCBI Taxonomy" id="3702"/>
    <lineage>
        <taxon>Eukaryota</taxon>
        <taxon>Viridiplantae</taxon>
        <taxon>Streptophyta</taxon>
        <taxon>Embryophyta</taxon>
        <taxon>Tracheophyta</taxon>
        <taxon>Spermatophyta</taxon>
        <taxon>Magnoliopsida</taxon>
        <taxon>eudicotyledons</taxon>
        <taxon>Gunneridae</taxon>
        <taxon>Pentapetalae</taxon>
        <taxon>rosids</taxon>
        <taxon>malvids</taxon>
        <taxon>Brassicales</taxon>
        <taxon>Brassicaceae</taxon>
        <taxon>Camelineae</taxon>
        <taxon>Arabidopsis</taxon>
    </lineage>
</organism>
<protein>
    <submittedName>
        <fullName evidence="12">Uncharacterized protein</fullName>
    </submittedName>
</protein>
<dbReference type="InterPro" id="IPR057670">
    <property type="entry name" value="SH3_retrovirus"/>
</dbReference>
<dbReference type="Gene3D" id="1.20.120.1750">
    <property type="match status" value="1"/>
</dbReference>
<dbReference type="PROSITE" id="PS51873">
    <property type="entry name" value="TRIAD"/>
    <property type="match status" value="1"/>
</dbReference>
<dbReference type="FunFam" id="1.20.120.1750:FF:000027">
    <property type="entry name" value="RBR-type E3 ubiquitin transferase"/>
    <property type="match status" value="1"/>
</dbReference>
<evidence type="ECO:0000256" key="8">
    <source>
        <dbReference type="ARBA" id="ARBA00022833"/>
    </source>
</evidence>
<dbReference type="SUPFAM" id="SSF57850">
    <property type="entry name" value="RING/U-box"/>
    <property type="match status" value="3"/>
</dbReference>
<proteinExistence type="inferred from homology"/>
<accession>A0A5S9X2Z9</accession>
<dbReference type="InterPro" id="IPR025724">
    <property type="entry name" value="GAG-pre-integrase_dom"/>
</dbReference>
<dbReference type="InterPro" id="IPR036397">
    <property type="entry name" value="RNaseH_sf"/>
</dbReference>
<dbReference type="EMBL" id="CACSHJ010000088">
    <property type="protein sequence ID" value="CAA0373958.1"/>
    <property type="molecule type" value="Genomic_DNA"/>
</dbReference>
<dbReference type="GO" id="GO:0016740">
    <property type="term" value="F:transferase activity"/>
    <property type="evidence" value="ECO:0007669"/>
    <property type="project" value="UniProtKB-KW"/>
</dbReference>
<dbReference type="InterPro" id="IPR043502">
    <property type="entry name" value="DNA/RNA_pol_sf"/>
</dbReference>
<dbReference type="Pfam" id="PF13976">
    <property type="entry name" value="gag_pre-integrs"/>
    <property type="match status" value="1"/>
</dbReference>
<keyword evidence="5" id="KW-0378">Hydrolase</keyword>
<evidence type="ECO:0000256" key="4">
    <source>
        <dbReference type="ARBA" id="ARBA00022737"/>
    </source>
</evidence>
<dbReference type="PANTHER" id="PTHR11439">
    <property type="entry name" value="GAG-POL-RELATED RETROTRANSPOSON"/>
    <property type="match status" value="1"/>
</dbReference>
<dbReference type="PROSITE" id="PS50994">
    <property type="entry name" value="INTEGRASE"/>
    <property type="match status" value="1"/>
</dbReference>
<dbReference type="SUPFAM" id="SSF56672">
    <property type="entry name" value="DNA/RNA polymerases"/>
    <property type="match status" value="1"/>
</dbReference>
<dbReference type="Pfam" id="PF01485">
    <property type="entry name" value="IBR"/>
    <property type="match status" value="1"/>
</dbReference>
<dbReference type="Pfam" id="PF22191">
    <property type="entry name" value="IBR_1"/>
    <property type="match status" value="1"/>
</dbReference>
<dbReference type="InterPro" id="IPR012337">
    <property type="entry name" value="RNaseH-like_sf"/>
</dbReference>
<evidence type="ECO:0000256" key="5">
    <source>
        <dbReference type="ARBA" id="ARBA00022750"/>
    </source>
</evidence>
<evidence type="ECO:0000313" key="13">
    <source>
        <dbReference type="Proteomes" id="UP000434276"/>
    </source>
</evidence>
<dbReference type="InterPro" id="IPR013083">
    <property type="entry name" value="Znf_RING/FYVE/PHD"/>
</dbReference>
<evidence type="ECO:0000259" key="10">
    <source>
        <dbReference type="PROSITE" id="PS50994"/>
    </source>
</evidence>
<dbReference type="CDD" id="cd09272">
    <property type="entry name" value="RNase_HI_RT_Ty1"/>
    <property type="match status" value="1"/>
</dbReference>
<dbReference type="GO" id="GO:0008270">
    <property type="term" value="F:zinc ion binding"/>
    <property type="evidence" value="ECO:0007669"/>
    <property type="project" value="UniProtKB-KW"/>
</dbReference>
<dbReference type="InterPro" id="IPR013103">
    <property type="entry name" value="RVT_2"/>
</dbReference>
<dbReference type="SUPFAM" id="SSF53098">
    <property type="entry name" value="Ribonuclease H-like"/>
    <property type="match status" value="1"/>
</dbReference>
<evidence type="ECO:0000256" key="6">
    <source>
        <dbReference type="ARBA" id="ARBA00022771"/>
    </source>
</evidence>
<feature type="region of interest" description="Disordered" evidence="9">
    <location>
        <begin position="170"/>
        <end position="215"/>
    </location>
</feature>
<evidence type="ECO:0000313" key="12">
    <source>
        <dbReference type="EMBL" id="CAA0373958.1"/>
    </source>
</evidence>
<dbReference type="Gene3D" id="3.30.420.10">
    <property type="entry name" value="Ribonuclease H-like superfamily/Ribonuclease H"/>
    <property type="match status" value="1"/>
</dbReference>
<dbReference type="PANTHER" id="PTHR11439:SF494">
    <property type="entry name" value="CYSTEINE-RICH RLK (RECEPTOR-LIKE PROTEIN KINASE) 8"/>
    <property type="match status" value="1"/>
</dbReference>
<evidence type="ECO:0000256" key="7">
    <source>
        <dbReference type="ARBA" id="ARBA00022786"/>
    </source>
</evidence>
<feature type="domain" description="RING-type" evidence="11">
    <location>
        <begin position="1565"/>
        <end position="1771"/>
    </location>
</feature>